<comment type="caution">
    <text evidence="2">The sequence shown here is derived from an EMBL/GenBank/DDBJ whole genome shotgun (WGS) entry which is preliminary data.</text>
</comment>
<dbReference type="Proteomes" id="UP001470230">
    <property type="component" value="Unassembled WGS sequence"/>
</dbReference>
<keyword evidence="3" id="KW-1185">Reference proteome</keyword>
<evidence type="ECO:0000256" key="1">
    <source>
        <dbReference type="SAM" id="Phobius"/>
    </source>
</evidence>
<feature type="transmembrane region" description="Helical" evidence="1">
    <location>
        <begin position="27"/>
        <end position="48"/>
    </location>
</feature>
<sequence length="590" mass="68886">MIDIPPIVDQLAPEPQNSNMEKPIPRYVLIPGFNFFQLFLIGLGYLPFSNRLLGQQVKDKYDTEDLASNDFNLNNLLNESTVVNRKQQFLFLLHSFNEEEDTTDNIILNENIDYSKDLKVNESEDKIYDIKFFQRLFAKKNRKKIIIQLDELQKCIAFSRDIDFVDLDTGKDQRDIIINTIQNVKSYTDKPFLFFSKGTSSQTKFPLRVLMQRNLESLLDNKTVIDILTKKYKIDSDDEKKKKSKAKEIYSQECKNYCNLSFIIGTKNGIPILLLINQSCIVKVYDNKSEMFENDESIMNSLDTIYMLYYSIDGIDCGIPLKSSISLKSKLIHGEINELTDSIFRNYLHYKAESNWDNREFNFIELLQESIIYPAFFGFCMGCDLESCFIGSVILGTDLSLKDHIINNSNSELQTNIRNFVQTYGKFTIFVGILPQFMEAVIEREDARTINKLANFLFSSIPAYNKLFFDLFIYFMKTVISRLPSKPVEFQKTLKQYLAMVVENSDNLNISDLPSNYPTYSNAFSLEQHQNNHMTPLQAYDNLEKLKDEKYAIFFTKKCKYVKDYKSEFIQPEDFTKYLSSIYYLPEIYI</sequence>
<proteinExistence type="predicted"/>
<keyword evidence="1" id="KW-0472">Membrane</keyword>
<reference evidence="2 3" key="1">
    <citation type="submission" date="2024-04" db="EMBL/GenBank/DDBJ databases">
        <title>Tritrichomonas musculus Genome.</title>
        <authorList>
            <person name="Alves-Ferreira E."/>
            <person name="Grigg M."/>
            <person name="Lorenzi H."/>
            <person name="Galac M."/>
        </authorList>
    </citation>
    <scope>NUCLEOTIDE SEQUENCE [LARGE SCALE GENOMIC DNA]</scope>
    <source>
        <strain evidence="2 3">EAF2021</strain>
    </source>
</reference>
<accession>A0ABR2K6J7</accession>
<dbReference type="EMBL" id="JAPFFF010000007">
    <property type="protein sequence ID" value="KAK8886739.1"/>
    <property type="molecule type" value="Genomic_DNA"/>
</dbReference>
<keyword evidence="1" id="KW-0812">Transmembrane</keyword>
<keyword evidence="1" id="KW-1133">Transmembrane helix</keyword>
<evidence type="ECO:0000313" key="3">
    <source>
        <dbReference type="Proteomes" id="UP001470230"/>
    </source>
</evidence>
<evidence type="ECO:0000313" key="2">
    <source>
        <dbReference type="EMBL" id="KAK8886739.1"/>
    </source>
</evidence>
<gene>
    <name evidence="2" type="ORF">M9Y10_042207</name>
</gene>
<organism evidence="2 3">
    <name type="scientific">Tritrichomonas musculus</name>
    <dbReference type="NCBI Taxonomy" id="1915356"/>
    <lineage>
        <taxon>Eukaryota</taxon>
        <taxon>Metamonada</taxon>
        <taxon>Parabasalia</taxon>
        <taxon>Tritrichomonadida</taxon>
        <taxon>Tritrichomonadidae</taxon>
        <taxon>Tritrichomonas</taxon>
    </lineage>
</organism>
<name>A0ABR2K6J7_9EUKA</name>
<protein>
    <submittedName>
        <fullName evidence="2">Uncharacterized protein</fullName>
    </submittedName>
</protein>